<dbReference type="InterPro" id="IPR018271">
    <property type="entry name" value="Ribosomal_uS14_CS"/>
</dbReference>
<name>V6ASY0_9ARCH</name>
<organism evidence="6 7">
    <name type="scientific">Candidatus Nitrosotenuis uzonensis</name>
    <dbReference type="NCBI Taxonomy" id="1407055"/>
    <lineage>
        <taxon>Archaea</taxon>
        <taxon>Nitrososphaerota</taxon>
        <taxon>Candidatus Nitrosotenuis</taxon>
    </lineage>
</organism>
<comment type="caution">
    <text evidence="6">The sequence shown here is derived from an EMBL/GenBank/DDBJ whole genome shotgun (WGS) entry which is preliminary data.</text>
</comment>
<dbReference type="Pfam" id="PF00253">
    <property type="entry name" value="Ribosomal_S14"/>
    <property type="match status" value="1"/>
</dbReference>
<keyword evidence="3 6" id="KW-0689">Ribosomal protein</keyword>
<dbReference type="STRING" id="1407055.NITUZ_30260"/>
<comment type="cofactor">
    <cofactor evidence="1">
        <name>Zn(2+)</name>
        <dbReference type="ChEBI" id="CHEBI:29105"/>
    </cofactor>
</comment>
<evidence type="ECO:0000256" key="3">
    <source>
        <dbReference type="ARBA" id="ARBA00022980"/>
    </source>
</evidence>
<keyword evidence="2" id="KW-0862">Zinc</keyword>
<proteinExistence type="predicted"/>
<dbReference type="EMBL" id="CAJNAQ010000005">
    <property type="protein sequence ID" value="CAE6499791.1"/>
    <property type="molecule type" value="Genomic_DNA"/>
</dbReference>
<dbReference type="PANTHER" id="PTHR12010:SF2">
    <property type="entry name" value="40S RIBOSOMAL PROTEIN S29"/>
    <property type="match status" value="1"/>
</dbReference>
<dbReference type="GO" id="GO:0022627">
    <property type="term" value="C:cytosolic small ribosomal subunit"/>
    <property type="evidence" value="ECO:0007669"/>
    <property type="project" value="TreeGrafter"/>
</dbReference>
<reference evidence="5" key="3">
    <citation type="submission" date="2021-02" db="EMBL/GenBank/DDBJ databases">
        <authorList>
            <person name="Han P."/>
        </authorList>
    </citation>
    <scope>NUCLEOTIDE SEQUENCE</scope>
    <source>
        <strain evidence="5">Candidatus Nitrosotenuis uzonensis 5A</strain>
    </source>
</reference>
<dbReference type="InterPro" id="IPR039744">
    <property type="entry name" value="RIbosomal_uS14_euk_arc"/>
</dbReference>
<dbReference type="PROSITE" id="PS00527">
    <property type="entry name" value="RIBOSOMAL_S14"/>
    <property type="match status" value="1"/>
</dbReference>
<sequence>MKDRSYKYTGRKEHKFGKGSRWCKRCGDYTAVIQKYHLNICRRCFREVANSLGFAKYR</sequence>
<dbReference type="NCBIfam" id="NF004424">
    <property type="entry name" value="PRK05766.1"/>
    <property type="match status" value="1"/>
</dbReference>
<keyword evidence="7" id="KW-1185">Reference proteome</keyword>
<reference evidence="6" key="1">
    <citation type="journal article" date="2013" name="PLoS ONE">
        <title>Enrichment and Genome Sequence of the Group I.1a Ammonia-Oxidizing Archaeon ?Ca. Nitrosotenuis uzonensis? Representing a Clade Globally.</title>
        <authorList>
            <person name="Lebedeva E.V."/>
            <person name="Hatzenpichler R."/>
            <person name="Pelletier E."/>
            <person name="Schuster N."/>
            <person name="Hauzmayer S."/>
            <person name="Bulaev A."/>
            <person name="Grigor'eva N.V."/>
            <person name="Galushko A."/>
            <person name="Schmid M."/>
            <person name="Palatinszky M."/>
            <person name="Le Paslier D."/>
            <person name="Daims H."/>
            <person name="Wagner M."/>
        </authorList>
    </citation>
    <scope>NUCLEOTIDE SEQUENCE [LARGE SCALE GENOMIC DNA]</scope>
    <source>
        <strain evidence="6">N4</strain>
    </source>
</reference>
<dbReference type="PANTHER" id="PTHR12010">
    <property type="entry name" value="40S RIBOSOMAL PROTEIN S29"/>
    <property type="match status" value="1"/>
</dbReference>
<evidence type="ECO:0000256" key="4">
    <source>
        <dbReference type="ARBA" id="ARBA00023274"/>
    </source>
</evidence>
<dbReference type="GO" id="GO:0008270">
    <property type="term" value="F:zinc ion binding"/>
    <property type="evidence" value="ECO:0007669"/>
    <property type="project" value="InterPro"/>
</dbReference>
<evidence type="ECO:0000313" key="7">
    <source>
        <dbReference type="Proteomes" id="UP000018159"/>
    </source>
</evidence>
<protein>
    <submittedName>
        <fullName evidence="6">Ribosomal protein S14</fullName>
    </submittedName>
</protein>
<dbReference type="Gene3D" id="4.10.830.10">
    <property type="entry name" value="30s Ribosomal Protein S14, Chain N"/>
    <property type="match status" value="1"/>
</dbReference>
<evidence type="ECO:0000313" key="5">
    <source>
        <dbReference type="EMBL" id="CAE6499791.1"/>
    </source>
</evidence>
<dbReference type="Proteomes" id="UP000655759">
    <property type="component" value="Unassembled WGS sequence"/>
</dbReference>
<evidence type="ECO:0000256" key="1">
    <source>
        <dbReference type="ARBA" id="ARBA00001947"/>
    </source>
</evidence>
<dbReference type="GO" id="GO:0003735">
    <property type="term" value="F:structural constituent of ribosome"/>
    <property type="evidence" value="ECO:0007669"/>
    <property type="project" value="InterPro"/>
</dbReference>
<reference evidence="6" key="2">
    <citation type="submission" date="2013-10" db="EMBL/GenBank/DDBJ databases">
        <authorList>
            <person name="Regsiter A."/>
        </authorList>
    </citation>
    <scope>NUCLEOTIDE SEQUENCE</scope>
    <source>
        <strain evidence="6">N4</strain>
    </source>
</reference>
<evidence type="ECO:0000256" key="2">
    <source>
        <dbReference type="ARBA" id="ARBA00022833"/>
    </source>
</evidence>
<dbReference type="InterPro" id="IPR001209">
    <property type="entry name" value="Ribosomal_uS14"/>
</dbReference>
<dbReference type="FunFam" id="4.10.830.10:FF:000002">
    <property type="entry name" value="40S ribosomal protein S29"/>
    <property type="match status" value="1"/>
</dbReference>
<evidence type="ECO:0000313" key="6">
    <source>
        <dbReference type="EMBL" id="CDI05568.1"/>
    </source>
</evidence>
<dbReference type="AlphaFoldDB" id="V6ASY0"/>
<dbReference type="InterPro" id="IPR043140">
    <property type="entry name" value="Ribosomal_uS14_sf"/>
</dbReference>
<dbReference type="Proteomes" id="UP000018159">
    <property type="component" value="Unassembled WGS sequence"/>
</dbReference>
<dbReference type="EMBL" id="CBTY010000008">
    <property type="protein sequence ID" value="CDI05568.1"/>
    <property type="molecule type" value="Genomic_DNA"/>
</dbReference>
<gene>
    <name evidence="6" type="ORF">NITUZ_30260</name>
    <name evidence="5" type="ORF">NUZ5A_50943</name>
</gene>
<keyword evidence="4" id="KW-0687">Ribonucleoprotein</keyword>
<accession>V6ASY0</accession>
<dbReference type="GO" id="GO:0002181">
    <property type="term" value="P:cytoplasmic translation"/>
    <property type="evidence" value="ECO:0007669"/>
    <property type="project" value="TreeGrafter"/>
</dbReference>